<reference evidence="1" key="1">
    <citation type="submission" date="2016-08" db="EMBL/GenBank/DDBJ databases">
        <authorList>
            <person name="Ngugi D.K."/>
            <person name="Miyake S."/>
            <person name="Stingl U."/>
        </authorList>
    </citation>
    <scope>NUCLEOTIDE SEQUENCE</scope>
    <source>
        <strain evidence="1">SCG-D08WGA-EpuloA1</strain>
    </source>
</reference>
<dbReference type="EMBL" id="LJHD01000132">
    <property type="protein sequence ID" value="ONI43867.1"/>
    <property type="molecule type" value="Genomic_DNA"/>
</dbReference>
<evidence type="ECO:0000313" key="1">
    <source>
        <dbReference type="EMBL" id="ONI43867.1"/>
    </source>
</evidence>
<keyword evidence="2" id="KW-1185">Reference proteome</keyword>
<organism evidence="1 2">
    <name type="scientific">Candidatus Epulonipiscium fishelsonii</name>
    <dbReference type="NCBI Taxonomy" id="77094"/>
    <lineage>
        <taxon>Bacteria</taxon>
        <taxon>Bacillati</taxon>
        <taxon>Bacillota</taxon>
        <taxon>Clostridia</taxon>
        <taxon>Lachnospirales</taxon>
        <taxon>Lachnospiraceae</taxon>
        <taxon>Candidatus Epulonipiscium</taxon>
    </lineage>
</organism>
<feature type="non-terminal residue" evidence="1">
    <location>
        <position position="1"/>
    </location>
</feature>
<gene>
    <name evidence="1" type="ORF">AN640_06075</name>
</gene>
<comment type="caution">
    <text evidence="1">The sequence shown here is derived from an EMBL/GenBank/DDBJ whole genome shotgun (WGS) entry which is preliminary data.</text>
</comment>
<evidence type="ECO:0000313" key="2">
    <source>
        <dbReference type="Proteomes" id="UP000188637"/>
    </source>
</evidence>
<sequence>SGWRAEFFIRIAKAMPDIFELSAVMIRDKEKGLKYANDFNINVVQTIDEIVKTKVDFIVLSVNRTVTRDYLEKLFKMDITVLCETPPADSTEKLENLWELYKQYNAKIQVAEQYFAQPLYAAWLKAIKDGMIGEVQNINISSLHGYHGVSIISRVLECEFENCTISGKQFWFEATETYSRDGMIFDGNVKKFPRDRVTLEFENGKVAFFDFAGLQYHTFIRTRQLNIQGTRGEIDDMTIRYLTKDGNIPVTQELRRIDFGAYNNQEWAHYGIMLGEKILYKSPFTFPRLNDDEIAVATCMYKMKDYIDKGIEFYPLKDALQDTYISFKMNEAIKENKSIQTATQIWNK</sequence>
<name>A0ACC8XHH7_9FIRM</name>
<proteinExistence type="predicted"/>
<dbReference type="Proteomes" id="UP000188637">
    <property type="component" value="Unassembled WGS sequence"/>
</dbReference>
<protein>
    <submittedName>
        <fullName evidence="1">Dehydrogenase</fullName>
    </submittedName>
</protein>
<accession>A0ACC8XHH7</accession>